<dbReference type="Proteomes" id="UP000070107">
    <property type="component" value="Unassembled WGS sequence"/>
</dbReference>
<protein>
    <submittedName>
        <fullName evidence="1">Uncharacterized protein</fullName>
    </submittedName>
</protein>
<evidence type="ECO:0000313" key="2">
    <source>
        <dbReference type="Proteomes" id="UP000070107"/>
    </source>
</evidence>
<evidence type="ECO:0000313" key="1">
    <source>
        <dbReference type="EMBL" id="KXF74664.1"/>
    </source>
</evidence>
<dbReference type="EMBL" id="LNTU01000041">
    <property type="protein sequence ID" value="KXF74664.1"/>
    <property type="molecule type" value="Genomic_DNA"/>
</dbReference>
<proteinExistence type="predicted"/>
<dbReference type="OrthoDB" id="8638122at2"/>
<accession>A0A135HN83</accession>
<keyword evidence="2" id="KW-1185">Reference proteome</keyword>
<name>A0A135HN83_9HYPH</name>
<comment type="caution">
    <text evidence="1">The sequence shown here is derived from an EMBL/GenBank/DDBJ whole genome shotgun (WGS) entry which is preliminary data.</text>
</comment>
<organism evidence="1 2">
    <name type="scientific">Paramesorhizobium deserti</name>
    <dbReference type="NCBI Taxonomy" id="1494590"/>
    <lineage>
        <taxon>Bacteria</taxon>
        <taxon>Pseudomonadati</taxon>
        <taxon>Pseudomonadota</taxon>
        <taxon>Alphaproteobacteria</taxon>
        <taxon>Hyphomicrobiales</taxon>
        <taxon>Phyllobacteriaceae</taxon>
        <taxon>Paramesorhizobium</taxon>
    </lineage>
</organism>
<dbReference type="RefSeq" id="WP_068885236.1">
    <property type="nucleotide sequence ID" value="NZ_LNTU01000041.1"/>
</dbReference>
<dbReference type="AlphaFoldDB" id="A0A135HN83"/>
<reference evidence="1 2" key="1">
    <citation type="submission" date="2015-11" db="EMBL/GenBank/DDBJ databases">
        <title>Draft genome sequence of Paramesorhizobium deserti A-3-E, a strain highly resistant to diverse beta-lactam antibiotics.</title>
        <authorList>
            <person name="Lv R."/>
            <person name="Yang X."/>
            <person name="Fang N."/>
            <person name="Guo J."/>
            <person name="Luo X."/>
            <person name="Peng F."/>
            <person name="Yang R."/>
            <person name="Cui Y."/>
            <person name="Fang C."/>
            <person name="Song Y."/>
        </authorList>
    </citation>
    <scope>NUCLEOTIDE SEQUENCE [LARGE SCALE GENOMIC DNA]</scope>
    <source>
        <strain evidence="1 2">A-3-E</strain>
    </source>
</reference>
<gene>
    <name evidence="1" type="ORF">ATN84_22460</name>
</gene>
<sequence length="102" mass="11738">MTCGFIYRDMIEEIRAVCFQHVQGLVSADDVQRVVQRGELTIVAIEEKDIRNFLTNVEGLLEEIKFTVDDELQLSESQKVAQQVLLWLSERENKGSRYSSSD</sequence>